<accession>A0A512HA11</accession>
<dbReference type="AlphaFoldDB" id="A0A512HA11"/>
<comment type="caution">
    <text evidence="2">The sequence shown here is derived from an EMBL/GenBank/DDBJ whole genome shotgun (WGS) entry which is preliminary data.</text>
</comment>
<proteinExistence type="predicted"/>
<feature type="region of interest" description="Disordered" evidence="1">
    <location>
        <begin position="208"/>
        <end position="230"/>
    </location>
</feature>
<feature type="compositionally biased region" description="Low complexity" evidence="1">
    <location>
        <begin position="63"/>
        <end position="79"/>
    </location>
</feature>
<gene>
    <name evidence="2" type="ORF">ROR02_24240</name>
</gene>
<dbReference type="RefSeq" id="WP_147164306.1">
    <property type="nucleotide sequence ID" value="NZ_BJZO01000069.1"/>
</dbReference>
<name>A0A512HA11_9PROT</name>
<dbReference type="OrthoDB" id="370168at2"/>
<reference evidence="2 3" key="1">
    <citation type="submission" date="2019-07" db="EMBL/GenBank/DDBJ databases">
        <title>Whole genome shotgun sequence of Rhodospirillum oryzae NBRC 107573.</title>
        <authorList>
            <person name="Hosoyama A."/>
            <person name="Uohara A."/>
            <person name="Ohji S."/>
            <person name="Ichikawa N."/>
        </authorList>
    </citation>
    <scope>NUCLEOTIDE SEQUENCE [LARGE SCALE GENOMIC DNA]</scope>
    <source>
        <strain evidence="2 3">NBRC 107573</strain>
    </source>
</reference>
<feature type="region of interest" description="Disordered" evidence="1">
    <location>
        <begin position="44"/>
        <end position="85"/>
    </location>
</feature>
<evidence type="ECO:0000313" key="3">
    <source>
        <dbReference type="Proteomes" id="UP000321567"/>
    </source>
</evidence>
<dbReference type="InterPro" id="IPR036390">
    <property type="entry name" value="WH_DNA-bd_sf"/>
</dbReference>
<evidence type="ECO:0000313" key="2">
    <source>
        <dbReference type="EMBL" id="GEO82293.1"/>
    </source>
</evidence>
<organism evidence="2 3">
    <name type="scientific">Pararhodospirillum oryzae</name>
    <dbReference type="NCBI Taxonomy" id="478448"/>
    <lineage>
        <taxon>Bacteria</taxon>
        <taxon>Pseudomonadati</taxon>
        <taxon>Pseudomonadota</taxon>
        <taxon>Alphaproteobacteria</taxon>
        <taxon>Rhodospirillales</taxon>
        <taxon>Rhodospirillaceae</taxon>
        <taxon>Pararhodospirillum</taxon>
    </lineage>
</organism>
<evidence type="ECO:0000256" key="1">
    <source>
        <dbReference type="SAM" id="MobiDB-lite"/>
    </source>
</evidence>
<dbReference type="SUPFAM" id="SSF46785">
    <property type="entry name" value="Winged helix' DNA-binding domain"/>
    <property type="match status" value="1"/>
</dbReference>
<sequence length="230" mass="23333">MTPTTLRLAVLRAVAPVCVGRPECLVATLGQALAWVEGAPAPALVEAPEPDGDAPGRADDAPDPALDAPSPALEAPAPDGDAPTPVLEACVPWPHVGGTRGAVLEAVCRGAGTAAEVRRLAPGVPRGSVHNTLHALVRDGLVARDDQVVPCRYRLIGTAPAPVAVPPSASTPAPVLDARAQALAAYTGGVTKCPPGWAAGVTHIEDALGKVAPPPRPEAPAQAGKRKRFW</sequence>
<protein>
    <submittedName>
        <fullName evidence="2">Uncharacterized protein</fullName>
    </submittedName>
</protein>
<keyword evidence="3" id="KW-1185">Reference proteome</keyword>
<dbReference type="EMBL" id="BJZO01000069">
    <property type="protein sequence ID" value="GEO82293.1"/>
    <property type="molecule type" value="Genomic_DNA"/>
</dbReference>
<dbReference type="Proteomes" id="UP000321567">
    <property type="component" value="Unassembled WGS sequence"/>
</dbReference>